<evidence type="ECO:0000313" key="5">
    <source>
        <dbReference type="Proteomes" id="UP000007883"/>
    </source>
</evidence>
<dbReference type="eggNOG" id="COG1653">
    <property type="taxonomic scope" value="Bacteria"/>
</dbReference>
<evidence type="ECO:0000256" key="2">
    <source>
        <dbReference type="ARBA" id="ARBA00008520"/>
    </source>
</evidence>
<keyword evidence="3" id="KW-0732">Signal</keyword>
<name>I0HRI1_RUBGI</name>
<dbReference type="InterPro" id="IPR050490">
    <property type="entry name" value="Bact_solute-bd_prot1"/>
</dbReference>
<dbReference type="PANTHER" id="PTHR43649">
    <property type="entry name" value="ARABINOSE-BINDING PROTEIN-RELATED"/>
    <property type="match status" value="1"/>
</dbReference>
<dbReference type="PATRIC" id="fig|983917.3.peg.2207"/>
<protein>
    <submittedName>
        <fullName evidence="4">Putative ABC transporter substrate binding protein</fullName>
    </submittedName>
</protein>
<evidence type="ECO:0000256" key="1">
    <source>
        <dbReference type="ARBA" id="ARBA00004418"/>
    </source>
</evidence>
<feature type="signal peptide" evidence="3">
    <location>
        <begin position="1"/>
        <end position="21"/>
    </location>
</feature>
<accession>I0HRI1</accession>
<feature type="chain" id="PRO_5003628105" evidence="3">
    <location>
        <begin position="22"/>
        <end position="437"/>
    </location>
</feature>
<dbReference type="Pfam" id="PF01547">
    <property type="entry name" value="SBP_bac_1"/>
    <property type="match status" value="1"/>
</dbReference>
<dbReference type="AlphaFoldDB" id="I0HRI1"/>
<evidence type="ECO:0000313" key="4">
    <source>
        <dbReference type="EMBL" id="BAL95618.1"/>
    </source>
</evidence>
<organism evidence="4 5">
    <name type="scientific">Rubrivivax gelatinosus (strain NBRC 100245 / IL144)</name>
    <dbReference type="NCBI Taxonomy" id="983917"/>
    <lineage>
        <taxon>Bacteria</taxon>
        <taxon>Pseudomonadati</taxon>
        <taxon>Pseudomonadota</taxon>
        <taxon>Betaproteobacteria</taxon>
        <taxon>Burkholderiales</taxon>
        <taxon>Sphaerotilaceae</taxon>
        <taxon>Rubrivivax</taxon>
    </lineage>
</organism>
<reference evidence="4 5" key="1">
    <citation type="journal article" date="2012" name="J. Bacteriol.">
        <title>Complete genome sequence of phototrophic betaproteobacterium Rubrivivax gelatinosus IL144.</title>
        <authorList>
            <person name="Nagashima S."/>
            <person name="Kamimura A."/>
            <person name="Shimizu T."/>
            <person name="Nakamura-isaki S."/>
            <person name="Aono E."/>
            <person name="Sakamoto K."/>
            <person name="Ichikawa N."/>
            <person name="Nakazawa H."/>
            <person name="Sekine M."/>
            <person name="Yamazaki S."/>
            <person name="Fujita N."/>
            <person name="Shimada K."/>
            <person name="Hanada S."/>
            <person name="Nagashima K.V.P."/>
        </authorList>
    </citation>
    <scope>NUCLEOTIDE SEQUENCE [LARGE SCALE GENOMIC DNA]</scope>
    <source>
        <strain evidence="5">NBRC 100245 / IL144</strain>
    </source>
</reference>
<sequence length="437" mass="48257">MRRRIAALGCWLAALALPALGATEIVVATVNNEHMIEMQRLTPHFERANPDVRVRWVTLEEATLRQRVSTDMARGSSRYDVLTIGMYETQIWARRGWLRPIDPPPDYDLADLLPAIRAGLTLDGRLYAAPFYGESSMLYYRRDLAERAGIVFPDRPSWRQVREAAERLHDPANGVYGICLRGKPGWGENLALVMTMANAFGGQWADLNWRPQLESKPWREAVSLYVELLQRYGPPGSAANGYNELLGLFRAGRCALWVDATIAAGFLSDPAASRVAGRVGFAQAPRAVTAKGANWLWTWSLAVPTTSEHPQEARRFAAWATSRAYTELVARERGWAAVPTGTRRSTYEHPQFQRVAGAFAAAERKAIDSADPDDPTLPRSPYRGIQYAAIPEFQTIGVAIGQQLAAALSGRASVDQALHAAQTTAERELRAAGYGGR</sequence>
<dbReference type="HOGENOM" id="CLU_031285_9_0_4"/>
<dbReference type="GO" id="GO:0042597">
    <property type="term" value="C:periplasmic space"/>
    <property type="evidence" value="ECO:0007669"/>
    <property type="project" value="UniProtKB-SubCell"/>
</dbReference>
<evidence type="ECO:0000256" key="3">
    <source>
        <dbReference type="SAM" id="SignalP"/>
    </source>
</evidence>
<comment type="similarity">
    <text evidence="2">Belongs to the bacterial solute-binding protein 1 family.</text>
</comment>
<dbReference type="SUPFAM" id="SSF53850">
    <property type="entry name" value="Periplasmic binding protein-like II"/>
    <property type="match status" value="1"/>
</dbReference>
<dbReference type="PANTHER" id="PTHR43649:SF12">
    <property type="entry name" value="DIACETYLCHITOBIOSE BINDING PROTEIN DASA"/>
    <property type="match status" value="1"/>
</dbReference>
<dbReference type="EMBL" id="AP012320">
    <property type="protein sequence ID" value="BAL95618.1"/>
    <property type="molecule type" value="Genomic_DNA"/>
</dbReference>
<dbReference type="RefSeq" id="WP_014428480.1">
    <property type="nucleotide sequence ID" value="NC_017075.1"/>
</dbReference>
<dbReference type="STRING" id="983917.RGE_22770"/>
<keyword evidence="5" id="KW-1185">Reference proteome</keyword>
<dbReference type="KEGG" id="rge:RGE_22770"/>
<gene>
    <name evidence="4" type="ordered locus">RGE_22770</name>
</gene>
<dbReference type="Proteomes" id="UP000007883">
    <property type="component" value="Chromosome"/>
</dbReference>
<dbReference type="InterPro" id="IPR006059">
    <property type="entry name" value="SBP"/>
</dbReference>
<dbReference type="CDD" id="cd13585">
    <property type="entry name" value="PBP2_TMBP_like"/>
    <property type="match status" value="1"/>
</dbReference>
<comment type="subcellular location">
    <subcellularLocation>
        <location evidence="1">Periplasm</location>
    </subcellularLocation>
</comment>
<dbReference type="Gene3D" id="3.40.190.10">
    <property type="entry name" value="Periplasmic binding protein-like II"/>
    <property type="match status" value="2"/>
</dbReference>
<proteinExistence type="inferred from homology"/>